<dbReference type="KEGG" id="ngr:NAEGRDRAFT_58669"/>
<dbReference type="AlphaFoldDB" id="D2VMF3"/>
<dbReference type="InterPro" id="IPR001005">
    <property type="entry name" value="SANT/Myb"/>
</dbReference>
<organism evidence="12">
    <name type="scientific">Naegleria gruberi</name>
    <name type="common">Amoeba</name>
    <dbReference type="NCBI Taxonomy" id="5762"/>
    <lineage>
        <taxon>Eukaryota</taxon>
        <taxon>Discoba</taxon>
        <taxon>Heterolobosea</taxon>
        <taxon>Tetramitia</taxon>
        <taxon>Eutetramitia</taxon>
        <taxon>Vahlkampfiidae</taxon>
        <taxon>Naegleria</taxon>
    </lineage>
</organism>
<dbReference type="PANTHER" id="PTHR13992:SF39">
    <property type="entry name" value="SMRTER, ISOFORM G"/>
    <property type="match status" value="1"/>
</dbReference>
<dbReference type="VEuPathDB" id="AmoebaDB:NAEGRDRAFT_58669"/>
<protein>
    <submittedName>
        <fullName evidence="11">Myb domain-containing protein</fullName>
    </submittedName>
</protein>
<reference evidence="11 12" key="1">
    <citation type="journal article" date="2010" name="Cell">
        <title>The genome of Naegleria gruberi illuminates early eukaryotic versatility.</title>
        <authorList>
            <person name="Fritz-Laylin L.K."/>
            <person name="Prochnik S.E."/>
            <person name="Ginger M.L."/>
            <person name="Dacks J.B."/>
            <person name="Carpenter M.L."/>
            <person name="Field M.C."/>
            <person name="Kuo A."/>
            <person name="Paredez A."/>
            <person name="Chapman J."/>
            <person name="Pham J."/>
            <person name="Shu S."/>
            <person name="Neupane R."/>
            <person name="Cipriano M."/>
            <person name="Mancuso J."/>
            <person name="Tu H."/>
            <person name="Salamov A."/>
            <person name="Lindquist E."/>
            <person name="Shapiro H."/>
            <person name="Lucas S."/>
            <person name="Grigoriev I.V."/>
            <person name="Cande W.Z."/>
            <person name="Fulton C."/>
            <person name="Rokhsar D.S."/>
            <person name="Dawson S.C."/>
        </authorList>
    </citation>
    <scope>NUCLEOTIDE SEQUENCE [LARGE SCALE GENOMIC DNA]</scope>
    <source>
        <strain evidence="11 12">NEG-M</strain>
    </source>
</reference>
<keyword evidence="3" id="KW-0862">Zinc</keyword>
<keyword evidence="5" id="KW-0539">Nucleus</keyword>
<feature type="domain" description="HTH myb-type" evidence="10">
    <location>
        <begin position="509"/>
        <end position="555"/>
    </location>
</feature>
<dbReference type="GO" id="GO:0006357">
    <property type="term" value="P:regulation of transcription by RNA polymerase II"/>
    <property type="evidence" value="ECO:0007669"/>
    <property type="project" value="TreeGrafter"/>
</dbReference>
<dbReference type="InterPro" id="IPR009057">
    <property type="entry name" value="Homeodomain-like_sf"/>
</dbReference>
<keyword evidence="2" id="KW-0863">Zinc-finger</keyword>
<proteinExistence type="predicted"/>
<gene>
    <name evidence="11" type="ORF">NAEGRDRAFT_58669</name>
</gene>
<evidence type="ECO:0000313" key="11">
    <source>
        <dbReference type="EMBL" id="EFC42052.1"/>
    </source>
</evidence>
<dbReference type="GeneID" id="8862671"/>
<feature type="domain" description="SANT" evidence="9">
    <location>
        <begin position="247"/>
        <end position="298"/>
    </location>
</feature>
<evidence type="ECO:0000256" key="1">
    <source>
        <dbReference type="ARBA" id="ARBA00022723"/>
    </source>
</evidence>
<dbReference type="RefSeq" id="XP_002674796.1">
    <property type="nucleotide sequence ID" value="XM_002674750.1"/>
</dbReference>
<feature type="region of interest" description="Disordered" evidence="7">
    <location>
        <begin position="671"/>
        <end position="713"/>
    </location>
</feature>
<dbReference type="GO" id="GO:0008270">
    <property type="term" value="F:zinc ion binding"/>
    <property type="evidence" value="ECO:0007669"/>
    <property type="project" value="UniProtKB-KW"/>
</dbReference>
<dbReference type="Proteomes" id="UP000006671">
    <property type="component" value="Unassembled WGS sequence"/>
</dbReference>
<feature type="region of interest" description="Disordered" evidence="7">
    <location>
        <begin position="428"/>
        <end position="495"/>
    </location>
</feature>
<evidence type="ECO:0000256" key="7">
    <source>
        <dbReference type="SAM" id="MobiDB-lite"/>
    </source>
</evidence>
<dbReference type="STRING" id="5762.D2VMF3"/>
<evidence type="ECO:0000259" key="10">
    <source>
        <dbReference type="PROSITE" id="PS51294"/>
    </source>
</evidence>
<feature type="compositionally biased region" description="Polar residues" evidence="7">
    <location>
        <begin position="604"/>
        <end position="629"/>
    </location>
</feature>
<keyword evidence="1" id="KW-0479">Metal-binding</keyword>
<dbReference type="InterPro" id="IPR017930">
    <property type="entry name" value="Myb_dom"/>
</dbReference>
<evidence type="ECO:0000256" key="4">
    <source>
        <dbReference type="ARBA" id="ARBA00023125"/>
    </source>
</evidence>
<dbReference type="eggNOG" id="KOG1878">
    <property type="taxonomic scope" value="Eukaryota"/>
</dbReference>
<dbReference type="OrthoDB" id="10258692at2759"/>
<evidence type="ECO:0000256" key="6">
    <source>
        <dbReference type="SAM" id="Coils"/>
    </source>
</evidence>
<evidence type="ECO:0000256" key="5">
    <source>
        <dbReference type="ARBA" id="ARBA00023242"/>
    </source>
</evidence>
<keyword evidence="12" id="KW-1185">Reference proteome</keyword>
<feature type="compositionally biased region" description="Low complexity" evidence="7">
    <location>
        <begin position="434"/>
        <end position="456"/>
    </location>
</feature>
<dbReference type="OMA" id="KEMRTIA"/>
<dbReference type="Gene3D" id="1.10.10.60">
    <property type="entry name" value="Homeodomain-like"/>
    <property type="match status" value="1"/>
</dbReference>
<evidence type="ECO:0000313" key="12">
    <source>
        <dbReference type="Proteomes" id="UP000006671"/>
    </source>
</evidence>
<dbReference type="PROSITE" id="PS51294">
    <property type="entry name" value="HTH_MYB"/>
    <property type="match status" value="1"/>
</dbReference>
<dbReference type="InterPro" id="IPR051571">
    <property type="entry name" value="N-CoR_corepressor"/>
</dbReference>
<dbReference type="InterPro" id="IPR017884">
    <property type="entry name" value="SANT_dom"/>
</dbReference>
<dbReference type="GO" id="GO:0032991">
    <property type="term" value="C:protein-containing complex"/>
    <property type="evidence" value="ECO:0007669"/>
    <property type="project" value="UniProtKB-ARBA"/>
</dbReference>
<evidence type="ECO:0000259" key="8">
    <source>
        <dbReference type="PROSITE" id="PS50090"/>
    </source>
</evidence>
<keyword evidence="6" id="KW-0175">Coiled coil</keyword>
<name>D2VMF3_NAEGR</name>
<feature type="coiled-coil region" evidence="6">
    <location>
        <begin position="345"/>
        <end position="373"/>
    </location>
</feature>
<dbReference type="PANTHER" id="PTHR13992">
    <property type="entry name" value="NUCLEAR RECEPTOR CO-REPRESSOR RELATED NCOR"/>
    <property type="match status" value="1"/>
</dbReference>
<feature type="compositionally biased region" description="Polar residues" evidence="7">
    <location>
        <begin position="44"/>
        <end position="56"/>
    </location>
</feature>
<feature type="compositionally biased region" description="Low complexity" evidence="7">
    <location>
        <begin position="14"/>
        <end position="28"/>
    </location>
</feature>
<feature type="domain" description="Myb-like" evidence="8">
    <location>
        <begin position="509"/>
        <end position="551"/>
    </location>
</feature>
<feature type="region of interest" description="Disordered" evidence="7">
    <location>
        <begin position="1"/>
        <end position="57"/>
    </location>
</feature>
<dbReference type="InParanoid" id="D2VMF3"/>
<dbReference type="Gene3D" id="1.20.58.1880">
    <property type="match status" value="2"/>
</dbReference>
<accession>D2VMF3</accession>
<sequence>MLNNNSTKRKRNTENTTSSTSKGNSGQNNKKKQKQNVKQDESTDIMSLFSSSQPTQEEIMKEIQKMESLVKTYEEQLEAVNNRTLPSTEQSTKTEPFVPKNRIQAVYYQNMKNSLYADRKFDSLLYKDDEKMEKTLRKPQDYDFCEKNEEIFQEILPDLTKIVKGRLEKLEKKNIENGNLFKKLRYEWWAKNRITIDDVRNENTRFKDQLAVVPPMLNDEEKRNCFISTNHLTASEKVLQQYQETRILEEIWTEEEKKTFVDKFTKTPKDMRVIASYLPNKTTGDVVTFYYNYKLTEDFKKMKNELKLSQKYRKRFVDEGKRKDYNEPESPMTPLEPIFTKDAKVAAAENRANVAARNKKKEEEELLAEWSQAEITKFKNHFTKFGADFSKIAQKLKTRDEAQCKQFFEDNKVKLKLVAANTNTKDANKKKKTQAASTVASTTNTTPAVISSSSTAIPPPSTTSPATKKITKEVPEKKEVTPVLPPSTPPAGITKPNKTKKILKIVSIWTVSERDAFLEYFREYGRDWKTIAELIPTKTETQIRNLFLNYKIKLGLTLPTKRRKKKKSPIPYVESNPEVATPDLFTLSVLAGEVQDKGSPLDESPTSSIENRPQRSLSTSLQVSNNSQLRKNKKAKKGAQSPSSIDVLASVSCNQYIPSLQDLIQSYQTSASNAPSSQTPNDLYLPPVQQQSSSSHYAYPQHQSPPTMHSNIPEEHKYSRSMVAPTNIPQQSYRSQPETDSRDGIIMRTLVNQGTSHVTNSHTISLDSTHHIVNDINLTSTEILTPTPYQGFQERLARLPPMDGPMTSSHFVPEPKKNDTTEIVLEEGGFGDSYPAFDQQQQQPPQHLPPINNMSLRHNSMQDIQQPFMNMPPQHNSSLQHHPYGHQQ</sequence>
<dbReference type="SMART" id="SM00717">
    <property type="entry name" value="SANT"/>
    <property type="match status" value="3"/>
</dbReference>
<evidence type="ECO:0000259" key="9">
    <source>
        <dbReference type="PROSITE" id="PS51293"/>
    </source>
</evidence>
<dbReference type="FunFam" id="1.10.10.60:FF:000012">
    <property type="entry name" value="Metastasis-associated 1 family, member 3"/>
    <property type="match status" value="1"/>
</dbReference>
<dbReference type="GO" id="GO:0003677">
    <property type="term" value="F:DNA binding"/>
    <property type="evidence" value="ECO:0007669"/>
    <property type="project" value="UniProtKB-KW"/>
</dbReference>
<evidence type="ECO:0000256" key="2">
    <source>
        <dbReference type="ARBA" id="ARBA00022771"/>
    </source>
</evidence>
<feature type="compositionally biased region" description="Polar residues" evidence="7">
    <location>
        <begin position="688"/>
        <end position="710"/>
    </location>
</feature>
<feature type="region of interest" description="Disordered" evidence="7">
    <location>
        <begin position="867"/>
        <end position="888"/>
    </location>
</feature>
<feature type="domain" description="SANT" evidence="9">
    <location>
        <begin position="365"/>
        <end position="416"/>
    </location>
</feature>
<dbReference type="PROSITE" id="PS50090">
    <property type="entry name" value="MYB_LIKE"/>
    <property type="match status" value="1"/>
</dbReference>
<dbReference type="SUPFAM" id="SSF46689">
    <property type="entry name" value="Homeodomain-like"/>
    <property type="match status" value="3"/>
</dbReference>
<feature type="compositionally biased region" description="Basic and acidic residues" evidence="7">
    <location>
        <begin position="470"/>
        <end position="480"/>
    </location>
</feature>
<keyword evidence="4" id="KW-0238">DNA-binding</keyword>
<dbReference type="CDD" id="cd00167">
    <property type="entry name" value="SANT"/>
    <property type="match status" value="2"/>
</dbReference>
<dbReference type="Pfam" id="PF00249">
    <property type="entry name" value="Myb_DNA-binding"/>
    <property type="match status" value="2"/>
</dbReference>
<feature type="region of interest" description="Disordered" evidence="7">
    <location>
        <begin position="596"/>
        <end position="644"/>
    </location>
</feature>
<dbReference type="GO" id="GO:0005654">
    <property type="term" value="C:nucleoplasm"/>
    <property type="evidence" value="ECO:0007669"/>
    <property type="project" value="UniProtKB-ARBA"/>
</dbReference>
<evidence type="ECO:0000256" key="3">
    <source>
        <dbReference type="ARBA" id="ARBA00022833"/>
    </source>
</evidence>
<feature type="domain" description="SANT" evidence="9">
    <location>
        <begin position="504"/>
        <end position="555"/>
    </location>
</feature>
<dbReference type="EMBL" id="GG738882">
    <property type="protein sequence ID" value="EFC42052.1"/>
    <property type="molecule type" value="Genomic_DNA"/>
</dbReference>
<dbReference type="GO" id="GO:0000785">
    <property type="term" value="C:chromatin"/>
    <property type="evidence" value="ECO:0007669"/>
    <property type="project" value="TreeGrafter"/>
</dbReference>
<dbReference type="PROSITE" id="PS51293">
    <property type="entry name" value="SANT"/>
    <property type="match status" value="3"/>
</dbReference>
<feature type="compositionally biased region" description="Polar residues" evidence="7">
    <location>
        <begin position="671"/>
        <end position="681"/>
    </location>
</feature>